<keyword evidence="1" id="KW-0808">Transferase</keyword>
<keyword evidence="10" id="KW-1185">Reference proteome</keyword>
<dbReference type="RefSeq" id="XP_013346750.1">
    <property type="nucleotide sequence ID" value="XM_013491296.1"/>
</dbReference>
<dbReference type="InterPro" id="IPR044066">
    <property type="entry name" value="TRIAD_supradom"/>
</dbReference>
<dbReference type="GO" id="GO:0004842">
    <property type="term" value="F:ubiquitin-protein transferase activity"/>
    <property type="evidence" value="ECO:0007669"/>
    <property type="project" value="InterPro"/>
</dbReference>
<evidence type="ECO:0000256" key="7">
    <source>
        <dbReference type="SAM" id="MobiDB-lite"/>
    </source>
</evidence>
<dbReference type="AlphaFoldDB" id="A0A074YKQ4"/>
<keyword evidence="2" id="KW-0479">Metal-binding</keyword>
<evidence type="ECO:0000313" key="9">
    <source>
        <dbReference type="EMBL" id="KEQ98413.1"/>
    </source>
</evidence>
<gene>
    <name evidence="9" type="ORF">AUEXF2481DRAFT_26791</name>
</gene>
<dbReference type="OrthoDB" id="9977870at2759"/>
<feature type="region of interest" description="Disordered" evidence="7">
    <location>
        <begin position="23"/>
        <end position="42"/>
    </location>
</feature>
<name>A0A074YKQ4_AURSE</name>
<proteinExistence type="predicted"/>
<dbReference type="SUPFAM" id="SSF57850">
    <property type="entry name" value="RING/U-box"/>
    <property type="match status" value="1"/>
</dbReference>
<dbReference type="Gene3D" id="1.20.120.1750">
    <property type="match status" value="1"/>
</dbReference>
<evidence type="ECO:0000256" key="4">
    <source>
        <dbReference type="ARBA" id="ARBA00022771"/>
    </source>
</evidence>
<evidence type="ECO:0000256" key="5">
    <source>
        <dbReference type="ARBA" id="ARBA00022786"/>
    </source>
</evidence>
<dbReference type="STRING" id="1043005.A0A074YKQ4"/>
<dbReference type="Proteomes" id="UP000030641">
    <property type="component" value="Unassembled WGS sequence"/>
</dbReference>
<dbReference type="InParanoid" id="A0A074YKQ4"/>
<keyword evidence="3" id="KW-0677">Repeat</keyword>
<dbReference type="PANTHER" id="PTHR11685">
    <property type="entry name" value="RBR FAMILY RING FINGER AND IBR DOMAIN-CONTAINING"/>
    <property type="match status" value="1"/>
</dbReference>
<keyword evidence="6" id="KW-0862">Zinc</keyword>
<dbReference type="GO" id="GO:0008270">
    <property type="term" value="F:zinc ion binding"/>
    <property type="evidence" value="ECO:0007669"/>
    <property type="project" value="UniProtKB-KW"/>
</dbReference>
<evidence type="ECO:0000256" key="1">
    <source>
        <dbReference type="ARBA" id="ARBA00022679"/>
    </source>
</evidence>
<evidence type="ECO:0000259" key="8">
    <source>
        <dbReference type="PROSITE" id="PS51873"/>
    </source>
</evidence>
<dbReference type="InterPro" id="IPR031127">
    <property type="entry name" value="E3_UB_ligase_RBR"/>
</dbReference>
<keyword evidence="4" id="KW-0863">Zinc-finger</keyword>
<evidence type="ECO:0000256" key="2">
    <source>
        <dbReference type="ARBA" id="ARBA00022723"/>
    </source>
</evidence>
<keyword evidence="5" id="KW-0833">Ubl conjugation pathway</keyword>
<evidence type="ECO:0000256" key="3">
    <source>
        <dbReference type="ARBA" id="ARBA00022737"/>
    </source>
</evidence>
<organism evidence="9 10">
    <name type="scientific">Aureobasidium subglaciale (strain EXF-2481)</name>
    <name type="common">Aureobasidium pullulans var. subglaciale</name>
    <dbReference type="NCBI Taxonomy" id="1043005"/>
    <lineage>
        <taxon>Eukaryota</taxon>
        <taxon>Fungi</taxon>
        <taxon>Dikarya</taxon>
        <taxon>Ascomycota</taxon>
        <taxon>Pezizomycotina</taxon>
        <taxon>Dothideomycetes</taxon>
        <taxon>Dothideomycetidae</taxon>
        <taxon>Dothideales</taxon>
        <taxon>Saccotheciaceae</taxon>
        <taxon>Aureobasidium</taxon>
    </lineage>
</organism>
<dbReference type="CDD" id="cd20335">
    <property type="entry name" value="BRcat_RBR"/>
    <property type="match status" value="1"/>
</dbReference>
<evidence type="ECO:0000313" key="10">
    <source>
        <dbReference type="Proteomes" id="UP000030641"/>
    </source>
</evidence>
<reference evidence="9 10" key="1">
    <citation type="journal article" date="2014" name="BMC Genomics">
        <title>Genome sequencing of four Aureobasidium pullulans varieties: biotechnological potential, stress tolerance, and description of new species.</title>
        <authorList>
            <person name="Gostin Ar C."/>
            <person name="Ohm R.A."/>
            <person name="Kogej T."/>
            <person name="Sonjak S."/>
            <person name="Turk M."/>
            <person name="Zajc J."/>
            <person name="Zalar P."/>
            <person name="Grube M."/>
            <person name="Sun H."/>
            <person name="Han J."/>
            <person name="Sharma A."/>
            <person name="Chiniquy J."/>
            <person name="Ngan C.Y."/>
            <person name="Lipzen A."/>
            <person name="Barry K."/>
            <person name="Grigoriev I.V."/>
            <person name="Gunde-Cimerman N."/>
        </authorList>
    </citation>
    <scope>NUCLEOTIDE SEQUENCE [LARGE SCALE GENOMIC DNA]</scope>
    <source>
        <strain evidence="9 10">EXF-2481</strain>
    </source>
</reference>
<dbReference type="EMBL" id="KL584752">
    <property type="protein sequence ID" value="KEQ98413.1"/>
    <property type="molecule type" value="Genomic_DNA"/>
</dbReference>
<accession>A0A074YKQ4</accession>
<dbReference type="GeneID" id="25363337"/>
<sequence length="355" mass="39412">MAFPNPKAQLKYTSIRNVLSASGPAVVDEQTPSPVDTEPTVKEQSHSVVAEYQHLEICHICEGEEILIALPCEVECSVPESVAIQALPQEQAKILEKKIRELTTPPNQRCYCAKRNCSAFIPPALVFIDDLARCGECGTSTCRLCRASQHEGECAGPSEGDQQAHDQMQKEGYRHCSYCRRMVERNGGCSHMTCVCGHEWCIHCGGLISTCNGCGHLEPDIVGVREEDQWVLDDDAAIPIDPADDEELQQRFQMSVLDNVILQMRLLQRPASADNSTMNFNQIFRVQGYEGPLIWYRPDGHPVFGQSDEDFPSGRDLAFSDVVLFHVFNAAELVSDAEEEPEGGVQYAADDDYVM</sequence>
<protein>
    <recommendedName>
        <fullName evidence="8">RING-type domain-containing protein</fullName>
    </recommendedName>
</protein>
<feature type="domain" description="RING-type" evidence="8">
    <location>
        <begin position="1"/>
        <end position="220"/>
    </location>
</feature>
<dbReference type="CDD" id="cd22584">
    <property type="entry name" value="Rcat_RBR_unk"/>
    <property type="match status" value="1"/>
</dbReference>
<evidence type="ECO:0000256" key="6">
    <source>
        <dbReference type="ARBA" id="ARBA00022833"/>
    </source>
</evidence>
<dbReference type="HOGENOM" id="CLU_780704_0_0_1"/>
<dbReference type="PROSITE" id="PS51873">
    <property type="entry name" value="TRIAD"/>
    <property type="match status" value="1"/>
</dbReference>
<dbReference type="GO" id="GO:0016567">
    <property type="term" value="P:protein ubiquitination"/>
    <property type="evidence" value="ECO:0007669"/>
    <property type="project" value="InterPro"/>
</dbReference>